<evidence type="ECO:0000313" key="2">
    <source>
        <dbReference type="Proteomes" id="UP000663859"/>
    </source>
</evidence>
<protein>
    <submittedName>
        <fullName evidence="1">Uncharacterized protein</fullName>
    </submittedName>
</protein>
<comment type="caution">
    <text evidence="1">The sequence shown here is derived from an EMBL/GenBank/DDBJ whole genome shotgun (WGS) entry which is preliminary data.</text>
</comment>
<reference evidence="1" key="1">
    <citation type="submission" date="2021-02" db="EMBL/GenBank/DDBJ databases">
        <authorList>
            <person name="Cremers G."/>
            <person name="Picone N."/>
        </authorList>
    </citation>
    <scope>NUCLEOTIDE SEQUENCE</scope>
    <source>
        <strain evidence="1">PQ17</strain>
    </source>
</reference>
<accession>A0A8J2FVG4</accession>
<evidence type="ECO:0000313" key="1">
    <source>
        <dbReference type="EMBL" id="CAF0693012.1"/>
    </source>
</evidence>
<dbReference type="AlphaFoldDB" id="A0A8J2FVG4"/>
<sequence length="63" mass="7287">MERIGWEATLWPFALMTREEVFSGYSENKARNHGYPGGGFGFSSLVLARGKRWLRKRLGKNIR</sequence>
<gene>
    <name evidence="1" type="ORF">MPNT_130041</name>
</gene>
<organism evidence="1 2">
    <name type="scientific">Candidatus Methylacidithermus pantelleriae</name>
    <dbReference type="NCBI Taxonomy" id="2744239"/>
    <lineage>
        <taxon>Bacteria</taxon>
        <taxon>Pseudomonadati</taxon>
        <taxon>Verrucomicrobiota</taxon>
        <taxon>Methylacidiphilae</taxon>
        <taxon>Methylacidiphilales</taxon>
        <taxon>Methylacidiphilaceae</taxon>
        <taxon>Candidatus Methylacidithermus</taxon>
    </lineage>
</organism>
<keyword evidence="2" id="KW-1185">Reference proteome</keyword>
<dbReference type="Proteomes" id="UP000663859">
    <property type="component" value="Unassembled WGS sequence"/>
</dbReference>
<proteinExistence type="predicted"/>
<name>A0A8J2FVG4_9BACT</name>
<dbReference type="EMBL" id="CAJNOB010000005">
    <property type="protein sequence ID" value="CAF0693012.1"/>
    <property type="molecule type" value="Genomic_DNA"/>
</dbReference>